<dbReference type="Gene3D" id="3.40.50.1240">
    <property type="entry name" value="Phosphoglycerate mutase-like"/>
    <property type="match status" value="1"/>
</dbReference>
<protein>
    <submittedName>
        <fullName evidence="1">Phosphohistidine phosphatase</fullName>
    </submittedName>
</protein>
<dbReference type="PANTHER" id="PTHR47623:SF1">
    <property type="entry name" value="OS09G0287300 PROTEIN"/>
    <property type="match status" value="1"/>
</dbReference>
<name>A0A8J3Y7H7_9ACTN</name>
<keyword evidence="2" id="KW-1185">Reference proteome</keyword>
<accession>A0A8J3Y7H7</accession>
<dbReference type="RefSeq" id="WP_203938003.1">
    <property type="nucleotide sequence ID" value="NZ_BAAAGJ010000009.1"/>
</dbReference>
<dbReference type="EMBL" id="BOOY01000014">
    <property type="protein sequence ID" value="GIJ02708.1"/>
    <property type="molecule type" value="Genomic_DNA"/>
</dbReference>
<dbReference type="Proteomes" id="UP000652013">
    <property type="component" value="Unassembled WGS sequence"/>
</dbReference>
<dbReference type="CDD" id="cd07067">
    <property type="entry name" value="HP_PGM_like"/>
    <property type="match status" value="1"/>
</dbReference>
<dbReference type="SMART" id="SM00855">
    <property type="entry name" value="PGAM"/>
    <property type="match status" value="1"/>
</dbReference>
<gene>
    <name evidence="1" type="primary">sixA</name>
    <name evidence="1" type="ORF">Sya03_20600</name>
</gene>
<reference evidence="1" key="1">
    <citation type="submission" date="2021-01" db="EMBL/GenBank/DDBJ databases">
        <title>Whole genome shotgun sequence of Spirilliplanes yamanashiensis NBRC 15828.</title>
        <authorList>
            <person name="Komaki H."/>
            <person name="Tamura T."/>
        </authorList>
    </citation>
    <scope>NUCLEOTIDE SEQUENCE</scope>
    <source>
        <strain evidence="1">NBRC 15828</strain>
    </source>
</reference>
<dbReference type="InterPro" id="IPR029033">
    <property type="entry name" value="His_PPase_superfam"/>
</dbReference>
<dbReference type="InterPro" id="IPR013078">
    <property type="entry name" value="His_Pase_superF_clade-1"/>
</dbReference>
<proteinExistence type="predicted"/>
<sequence>MTARTLVLLRHAKADDPPGLKDIDRPLVMRGRLDAKAAGAWLATRGLLPDLVLCSAARRTRETWHGVALGLAEAGAESGPEVRYERQLYSGDVDDLLDVVRVADEDAATILVIGHNPTVSDASVRLAPDEAAEAFTGLQTAALAVHRCTGPWTTLGPATAELVERHTARH</sequence>
<dbReference type="Pfam" id="PF00300">
    <property type="entry name" value="His_Phos_1"/>
    <property type="match status" value="1"/>
</dbReference>
<dbReference type="AlphaFoldDB" id="A0A8J3Y7H7"/>
<organism evidence="1 2">
    <name type="scientific">Spirilliplanes yamanashiensis</name>
    <dbReference type="NCBI Taxonomy" id="42233"/>
    <lineage>
        <taxon>Bacteria</taxon>
        <taxon>Bacillati</taxon>
        <taxon>Actinomycetota</taxon>
        <taxon>Actinomycetes</taxon>
        <taxon>Micromonosporales</taxon>
        <taxon>Micromonosporaceae</taxon>
        <taxon>Spirilliplanes</taxon>
    </lineage>
</organism>
<evidence type="ECO:0000313" key="2">
    <source>
        <dbReference type="Proteomes" id="UP000652013"/>
    </source>
</evidence>
<comment type="caution">
    <text evidence="1">The sequence shown here is derived from an EMBL/GenBank/DDBJ whole genome shotgun (WGS) entry which is preliminary data.</text>
</comment>
<evidence type="ECO:0000313" key="1">
    <source>
        <dbReference type="EMBL" id="GIJ02708.1"/>
    </source>
</evidence>
<dbReference type="SUPFAM" id="SSF53254">
    <property type="entry name" value="Phosphoglycerate mutase-like"/>
    <property type="match status" value="1"/>
</dbReference>
<dbReference type="PANTHER" id="PTHR47623">
    <property type="entry name" value="OS09G0287300 PROTEIN"/>
    <property type="match status" value="1"/>
</dbReference>